<organism evidence="1 2">
    <name type="scientific">Anopheles merus</name>
    <name type="common">Mosquito</name>
    <dbReference type="NCBI Taxonomy" id="30066"/>
    <lineage>
        <taxon>Eukaryota</taxon>
        <taxon>Metazoa</taxon>
        <taxon>Ecdysozoa</taxon>
        <taxon>Arthropoda</taxon>
        <taxon>Hexapoda</taxon>
        <taxon>Insecta</taxon>
        <taxon>Pterygota</taxon>
        <taxon>Neoptera</taxon>
        <taxon>Endopterygota</taxon>
        <taxon>Diptera</taxon>
        <taxon>Nematocera</taxon>
        <taxon>Culicoidea</taxon>
        <taxon>Culicidae</taxon>
        <taxon>Anophelinae</taxon>
        <taxon>Anopheles</taxon>
    </lineage>
</organism>
<accession>A0A182V195</accession>
<name>A0A182V195_ANOME</name>
<keyword evidence="2" id="KW-1185">Reference proteome</keyword>
<protein>
    <submittedName>
        <fullName evidence="1">Uncharacterized protein</fullName>
    </submittedName>
</protein>
<reference evidence="1" key="1">
    <citation type="submission" date="2020-05" db="UniProtKB">
        <authorList>
            <consortium name="EnsemblMetazoa"/>
        </authorList>
    </citation>
    <scope>IDENTIFICATION</scope>
    <source>
        <strain evidence="1">MAF</strain>
    </source>
</reference>
<dbReference type="EnsemblMetazoa" id="AMEM007183-RA">
    <property type="protein sequence ID" value="AMEM007183-PA"/>
    <property type="gene ID" value="AMEM007183"/>
</dbReference>
<dbReference type="Proteomes" id="UP000075903">
    <property type="component" value="Unassembled WGS sequence"/>
</dbReference>
<evidence type="ECO:0000313" key="2">
    <source>
        <dbReference type="Proteomes" id="UP000075903"/>
    </source>
</evidence>
<dbReference type="VEuPathDB" id="VectorBase:AMEM007183"/>
<dbReference type="AlphaFoldDB" id="A0A182V195"/>
<proteinExistence type="predicted"/>
<sequence>MTFVHRRRMIVQQRGTALDINLIIAFMDGMHHTTGHWTPLLQLDTGARSRSEPNRTQEQTDGAGECLCYKSQRARNHPLIPALNGIVAFGLSARYSRLTAKPAISTGHLRLAGHESKKPSTRP</sequence>
<evidence type="ECO:0000313" key="1">
    <source>
        <dbReference type="EnsemblMetazoa" id="AMEM007183-PA"/>
    </source>
</evidence>